<dbReference type="EMBL" id="GL883077">
    <property type="protein sequence ID" value="EGF91965.1"/>
    <property type="molecule type" value="Genomic_DNA"/>
</dbReference>
<dbReference type="Proteomes" id="UP000006512">
    <property type="component" value="Unassembled WGS sequence"/>
</dbReference>
<organism evidence="1 2">
    <name type="scientific">Asticcacaulis biprosthecium C19</name>
    <dbReference type="NCBI Taxonomy" id="715226"/>
    <lineage>
        <taxon>Bacteria</taxon>
        <taxon>Pseudomonadati</taxon>
        <taxon>Pseudomonadota</taxon>
        <taxon>Alphaproteobacteria</taxon>
        <taxon>Caulobacterales</taxon>
        <taxon>Caulobacteraceae</taxon>
        <taxon>Asticcacaulis</taxon>
    </lineage>
</organism>
<gene>
    <name evidence="1" type="ORF">ABI_03970</name>
</gene>
<name>F4QJL4_9CAUL</name>
<dbReference type="AlphaFoldDB" id="F4QJL4"/>
<reference evidence="2" key="1">
    <citation type="submission" date="2011-03" db="EMBL/GenBank/DDBJ databases">
        <title>Draft genome sequence of Brevundimonas diminuta.</title>
        <authorList>
            <person name="Brown P.J.B."/>
            <person name="Buechlein A."/>
            <person name="Hemmerich C."/>
            <person name="Brun Y.V."/>
        </authorList>
    </citation>
    <scope>NUCLEOTIDE SEQUENCE [LARGE SCALE GENOMIC DNA]</scope>
    <source>
        <strain evidence="2">C19</strain>
    </source>
</reference>
<sequence length="57" mass="6501">MAHNFSATQLTLVRAEFGWLLPVRFGFKGSFHPAHIGVFADFSMEKFRLRVMTGKTI</sequence>
<dbReference type="HOGENOM" id="CLU_2986575_0_0_5"/>
<dbReference type="STRING" id="715226.ABI_03970"/>
<keyword evidence="2" id="KW-1185">Reference proteome</keyword>
<accession>F4QJL4</accession>
<proteinExistence type="predicted"/>
<evidence type="ECO:0000313" key="2">
    <source>
        <dbReference type="Proteomes" id="UP000006512"/>
    </source>
</evidence>
<protein>
    <submittedName>
        <fullName evidence="1">Uncharacterized protein</fullName>
    </submittedName>
</protein>
<evidence type="ECO:0000313" key="1">
    <source>
        <dbReference type="EMBL" id="EGF91965.1"/>
    </source>
</evidence>